<name>A0A9D2WRZ0_9FIRM</name>
<dbReference type="Proteomes" id="UP000798488">
    <property type="component" value="Unassembled WGS sequence"/>
</dbReference>
<sequence>MSKKALIEPKTKHHMEIGIKKSDPSQVLAARKVRLRDRFLNAIFGRGHNLVVLVPGESVNTISITEMEVHELKKADE</sequence>
<dbReference type="OrthoDB" id="1707312at2"/>
<protein>
    <submittedName>
        <fullName evidence="1">Uncharacterized protein</fullName>
    </submittedName>
</protein>
<evidence type="ECO:0000313" key="1">
    <source>
        <dbReference type="EMBL" id="KAF1086349.1"/>
    </source>
</evidence>
<keyword evidence="2" id="KW-1185">Reference proteome</keyword>
<dbReference type="RefSeq" id="WP_161820518.1">
    <property type="nucleotide sequence ID" value="NZ_LSRS01000001.1"/>
</dbReference>
<proteinExistence type="predicted"/>
<dbReference type="AlphaFoldDB" id="A0A9D2WRZ0"/>
<reference evidence="1" key="1">
    <citation type="submission" date="2016-02" db="EMBL/GenBank/DDBJ databases">
        <title>Draft Genome Sequence of Sporotomaculum syntrophicum Strain FB, a Syntrophic Benzoate Degrader.</title>
        <authorList>
            <person name="Nobu M.K."/>
            <person name="Narihiro T."/>
            <person name="Qiu Y.-L."/>
            <person name="Ohashi A."/>
            <person name="Liu W.-T."/>
            <person name="Yuji S."/>
        </authorList>
    </citation>
    <scope>NUCLEOTIDE SEQUENCE</scope>
    <source>
        <strain evidence="1">FB</strain>
    </source>
</reference>
<evidence type="ECO:0000313" key="2">
    <source>
        <dbReference type="Proteomes" id="UP000798488"/>
    </source>
</evidence>
<comment type="caution">
    <text evidence="1">The sequence shown here is derived from an EMBL/GenBank/DDBJ whole genome shotgun (WGS) entry which is preliminary data.</text>
</comment>
<dbReference type="EMBL" id="LSRS01000001">
    <property type="protein sequence ID" value="KAF1086349.1"/>
    <property type="molecule type" value="Genomic_DNA"/>
</dbReference>
<accession>A0A9D2WRZ0</accession>
<organism evidence="1 2">
    <name type="scientific">Sporotomaculum syntrophicum</name>
    <dbReference type="NCBI Taxonomy" id="182264"/>
    <lineage>
        <taxon>Bacteria</taxon>
        <taxon>Bacillati</taxon>
        <taxon>Bacillota</taxon>
        <taxon>Clostridia</taxon>
        <taxon>Eubacteriales</taxon>
        <taxon>Desulfallaceae</taxon>
        <taxon>Sporotomaculum</taxon>
    </lineage>
</organism>
<gene>
    <name evidence="1" type="ORF">SPSYN_00067</name>
</gene>